<dbReference type="GO" id="GO:0000126">
    <property type="term" value="C:transcription factor TFIIIB complex"/>
    <property type="evidence" value="ECO:0007669"/>
    <property type="project" value="TreeGrafter"/>
</dbReference>
<dbReference type="FunFam" id="1.10.472.10:FF:000002">
    <property type="entry name" value="Transcription factor IIIB 90 kDa subunit"/>
    <property type="match status" value="1"/>
</dbReference>
<evidence type="ECO:0000256" key="10">
    <source>
        <dbReference type="ARBA" id="ARBA00031009"/>
    </source>
</evidence>
<dbReference type="GO" id="GO:0006384">
    <property type="term" value="P:transcription initiation at RNA polymerase III promoter"/>
    <property type="evidence" value="ECO:0007669"/>
    <property type="project" value="UniProtKB-ARBA"/>
</dbReference>
<dbReference type="SUPFAM" id="SSF47954">
    <property type="entry name" value="Cyclin-like"/>
    <property type="match status" value="2"/>
</dbReference>
<evidence type="ECO:0000313" key="14">
    <source>
        <dbReference type="EMBL" id="CCX06606.1"/>
    </source>
</evidence>
<reference evidence="14 15" key="1">
    <citation type="journal article" date="2013" name="PLoS Genet.">
        <title>The genome and development-dependent transcriptomes of Pyronema confluens: a window into fungal evolution.</title>
        <authorList>
            <person name="Traeger S."/>
            <person name="Altegoer F."/>
            <person name="Freitag M."/>
            <person name="Gabaldon T."/>
            <person name="Kempken F."/>
            <person name="Kumar A."/>
            <person name="Marcet-Houben M."/>
            <person name="Poggeler S."/>
            <person name="Stajich J.E."/>
            <person name="Nowrousian M."/>
        </authorList>
    </citation>
    <scope>NUCLEOTIDE SEQUENCE [LARGE SCALE GENOMIC DNA]</scope>
    <source>
        <strain evidence="15">CBS 100304</strain>
        <tissue evidence="14">Vegetative mycelium</tissue>
    </source>
</reference>
<evidence type="ECO:0000256" key="5">
    <source>
        <dbReference type="ARBA" id="ARBA00022833"/>
    </source>
</evidence>
<dbReference type="PANTHER" id="PTHR11618">
    <property type="entry name" value="TRANSCRIPTION INITIATION FACTOR IIB-RELATED"/>
    <property type="match status" value="1"/>
</dbReference>
<accession>U4KXP9</accession>
<dbReference type="SMART" id="SM00385">
    <property type="entry name" value="CYCLIN"/>
    <property type="match status" value="2"/>
</dbReference>
<dbReference type="GO" id="GO:0017025">
    <property type="term" value="F:TBP-class protein binding"/>
    <property type="evidence" value="ECO:0007669"/>
    <property type="project" value="InterPro"/>
</dbReference>
<sequence length="558" mass="61609">MPSSCPACGCSNPADFDDSSGNVVCTQCGYVINDSHIVSEIAFGENSAGAATVQGSFVSAGQTHAIGSSRFRTGGLVEAREQTVQEARRRLIQLAAVLNCPDHFVEQAQRYYTLALTNNFTKGRKSQYVVACALYISCRVNKSSHMLIDFSDILHINVFTLGQTYLKLVACLKIKLPNIDPTIYVHRFAKHLEFGTDVIKVAKDALRLIQRMNRDWIVAGRRPSGICGAALILAARMNNFRRSVREVVYVVKVADLTIHKRLQEFKETQSGDLTVEEFRNIWLEQTHDPPSFNPKKKRKRVRKVNDDGEVTDEWVTPDDEAATEAAKATTSESKRDADGFVIPSVPIDPSLIDPALTAGKPADANPPLSTPPATNPSFLTPGTPSASEVPEDLSRLLIPDAATNAIADSAITAEISSLVDNPDTLAVMEELRRATALVVASIPESTVSNDPDNLDDVDDDWEVQAAVLDEKEAEMKKKIWTEYNKDWIRDQELKRLKTVMDARLGIVKTARKRGKKRPRDSASEDMASSPAESAKEMLKRRAYSKKINYKAIEGLFDD</sequence>
<dbReference type="GO" id="GO:0001006">
    <property type="term" value="F:RNA polymerase III type 3 promoter sequence-specific DNA binding"/>
    <property type="evidence" value="ECO:0007669"/>
    <property type="project" value="TreeGrafter"/>
</dbReference>
<keyword evidence="7" id="KW-0010">Activator</keyword>
<keyword evidence="3" id="KW-0479">Metal-binding</keyword>
<feature type="region of interest" description="Disordered" evidence="12">
    <location>
        <begin position="510"/>
        <end position="535"/>
    </location>
</feature>
<dbReference type="Pfam" id="PF07741">
    <property type="entry name" value="BRF1"/>
    <property type="match status" value="1"/>
</dbReference>
<dbReference type="GO" id="GO:0070897">
    <property type="term" value="P:transcription preinitiation complex assembly"/>
    <property type="evidence" value="ECO:0007669"/>
    <property type="project" value="InterPro"/>
</dbReference>
<dbReference type="InterPro" id="IPR013763">
    <property type="entry name" value="Cyclin-like_dom"/>
</dbReference>
<dbReference type="InterPro" id="IPR036915">
    <property type="entry name" value="Cyclin-like_sf"/>
</dbReference>
<gene>
    <name evidence="14" type="ORF">PCON_06193</name>
</gene>
<dbReference type="Proteomes" id="UP000018144">
    <property type="component" value="Unassembled WGS sequence"/>
</dbReference>
<evidence type="ECO:0000313" key="15">
    <source>
        <dbReference type="Proteomes" id="UP000018144"/>
    </source>
</evidence>
<dbReference type="PANTHER" id="PTHR11618:SF4">
    <property type="entry name" value="TRANSCRIPTION FACTOR IIIB 90 KDA SUBUNIT"/>
    <property type="match status" value="1"/>
</dbReference>
<protein>
    <recommendedName>
        <fullName evidence="10">B-related factor 1</fullName>
    </recommendedName>
</protein>
<dbReference type="PROSITE" id="PS51134">
    <property type="entry name" value="ZF_TFIIB"/>
    <property type="match status" value="1"/>
</dbReference>
<comment type="subcellular location">
    <subcellularLocation>
        <location evidence="1">Nucleus</location>
    </subcellularLocation>
</comment>
<evidence type="ECO:0000259" key="13">
    <source>
        <dbReference type="PROSITE" id="PS51134"/>
    </source>
</evidence>
<feature type="region of interest" description="Disordered" evidence="12">
    <location>
        <begin position="352"/>
        <end position="388"/>
    </location>
</feature>
<dbReference type="GO" id="GO:0008270">
    <property type="term" value="F:zinc ion binding"/>
    <property type="evidence" value="ECO:0007669"/>
    <property type="project" value="UniProtKB-KW"/>
</dbReference>
<evidence type="ECO:0000256" key="3">
    <source>
        <dbReference type="ARBA" id="ARBA00022723"/>
    </source>
</evidence>
<keyword evidence="6" id="KW-0805">Transcription regulation</keyword>
<dbReference type="CDD" id="cd20553">
    <property type="entry name" value="CYCLIN_TFIIIB90_rpt1"/>
    <property type="match status" value="1"/>
</dbReference>
<dbReference type="InterPro" id="IPR013137">
    <property type="entry name" value="Znf_TFIIB"/>
</dbReference>
<keyword evidence="4 11" id="KW-0863">Zinc-finger</keyword>
<evidence type="ECO:0000256" key="8">
    <source>
        <dbReference type="ARBA" id="ARBA00023163"/>
    </source>
</evidence>
<dbReference type="GO" id="GO:0005634">
    <property type="term" value="C:nucleus"/>
    <property type="evidence" value="ECO:0007669"/>
    <property type="project" value="UniProtKB-SubCell"/>
</dbReference>
<name>U4KXP9_PYROM</name>
<comment type="similarity">
    <text evidence="2">Belongs to the TFIIB family.</text>
</comment>
<dbReference type="Pfam" id="PF00382">
    <property type="entry name" value="TFIIB"/>
    <property type="match status" value="2"/>
</dbReference>
<dbReference type="Gene3D" id="2.20.25.10">
    <property type="match status" value="1"/>
</dbReference>
<dbReference type="eggNOG" id="KOG1598">
    <property type="taxonomic scope" value="Eukaryota"/>
</dbReference>
<keyword evidence="15" id="KW-1185">Reference proteome</keyword>
<keyword evidence="9" id="KW-0539">Nucleus</keyword>
<evidence type="ECO:0000256" key="1">
    <source>
        <dbReference type="ARBA" id="ARBA00004123"/>
    </source>
</evidence>
<dbReference type="Gene3D" id="1.10.472.10">
    <property type="entry name" value="Cyclin-like"/>
    <property type="match status" value="2"/>
</dbReference>
<dbReference type="CDD" id="cd20554">
    <property type="entry name" value="CYCLIN_TFIIIB90_rpt2"/>
    <property type="match status" value="1"/>
</dbReference>
<dbReference type="GO" id="GO:0000995">
    <property type="term" value="F:RNA polymerase III general transcription initiation factor activity"/>
    <property type="evidence" value="ECO:0007669"/>
    <property type="project" value="TreeGrafter"/>
</dbReference>
<keyword evidence="5" id="KW-0862">Zinc</keyword>
<dbReference type="EMBL" id="HF935302">
    <property type="protein sequence ID" value="CCX06606.1"/>
    <property type="molecule type" value="Genomic_DNA"/>
</dbReference>
<dbReference type="InterPro" id="IPR013150">
    <property type="entry name" value="TFIIB_cyclin"/>
</dbReference>
<feature type="compositionally biased region" description="Acidic residues" evidence="12">
    <location>
        <begin position="307"/>
        <end position="322"/>
    </location>
</feature>
<evidence type="ECO:0000256" key="12">
    <source>
        <dbReference type="SAM" id="MobiDB-lite"/>
    </source>
</evidence>
<dbReference type="FunFam" id="1.10.472.10:FF:000007">
    <property type="entry name" value="Transcription factor IIIB 90 kDa subunit"/>
    <property type="match status" value="1"/>
</dbReference>
<evidence type="ECO:0000256" key="7">
    <source>
        <dbReference type="ARBA" id="ARBA00023159"/>
    </source>
</evidence>
<evidence type="ECO:0000256" key="11">
    <source>
        <dbReference type="PROSITE-ProRule" id="PRU00469"/>
    </source>
</evidence>
<keyword evidence="8" id="KW-0804">Transcription</keyword>
<feature type="compositionally biased region" description="Polar residues" evidence="12">
    <location>
        <begin position="375"/>
        <end position="386"/>
    </location>
</feature>
<feature type="region of interest" description="Disordered" evidence="12">
    <location>
        <begin position="286"/>
        <end position="340"/>
    </location>
</feature>
<dbReference type="OrthoDB" id="511529at2759"/>
<evidence type="ECO:0000256" key="2">
    <source>
        <dbReference type="ARBA" id="ARBA00010857"/>
    </source>
</evidence>
<dbReference type="SUPFAM" id="SSF57783">
    <property type="entry name" value="Zinc beta-ribbon"/>
    <property type="match status" value="1"/>
</dbReference>
<dbReference type="AlphaFoldDB" id="U4KXP9"/>
<dbReference type="InterPro" id="IPR000812">
    <property type="entry name" value="TFIIB"/>
</dbReference>
<dbReference type="Gene3D" id="1.20.5.650">
    <property type="entry name" value="Single helix bin"/>
    <property type="match status" value="1"/>
</dbReference>
<organism evidence="14 15">
    <name type="scientific">Pyronema omphalodes (strain CBS 100304)</name>
    <name type="common">Pyronema confluens</name>
    <dbReference type="NCBI Taxonomy" id="1076935"/>
    <lineage>
        <taxon>Eukaryota</taxon>
        <taxon>Fungi</taxon>
        <taxon>Dikarya</taxon>
        <taxon>Ascomycota</taxon>
        <taxon>Pezizomycotina</taxon>
        <taxon>Pezizomycetes</taxon>
        <taxon>Pezizales</taxon>
        <taxon>Pyronemataceae</taxon>
        <taxon>Pyronema</taxon>
    </lineage>
</organism>
<dbReference type="STRING" id="1076935.U4KXP9"/>
<evidence type="ECO:0000256" key="6">
    <source>
        <dbReference type="ARBA" id="ARBA00023015"/>
    </source>
</evidence>
<dbReference type="GO" id="GO:0097550">
    <property type="term" value="C:transcription preinitiation complex"/>
    <property type="evidence" value="ECO:0007669"/>
    <property type="project" value="TreeGrafter"/>
</dbReference>
<evidence type="ECO:0000256" key="4">
    <source>
        <dbReference type="ARBA" id="ARBA00022771"/>
    </source>
</evidence>
<dbReference type="InterPro" id="IPR011665">
    <property type="entry name" value="BRF1_TBP-bd_dom"/>
</dbReference>
<dbReference type="OMA" id="EPPCKVM"/>
<proteinExistence type="inferred from homology"/>
<evidence type="ECO:0000256" key="9">
    <source>
        <dbReference type="ARBA" id="ARBA00023242"/>
    </source>
</evidence>
<dbReference type="PRINTS" id="PR00685">
    <property type="entry name" value="TIFACTORIIB"/>
</dbReference>
<feature type="domain" description="TFIIB-type" evidence="13">
    <location>
        <begin position="1"/>
        <end position="33"/>
    </location>
</feature>